<evidence type="ECO:0000313" key="2">
    <source>
        <dbReference type="EMBL" id="HHV70786.1"/>
    </source>
</evidence>
<dbReference type="RefSeq" id="WP_100651748.1">
    <property type="nucleotide sequence ID" value="NZ_CP122438.1"/>
</dbReference>
<reference evidence="2 3" key="1">
    <citation type="journal article" date="2020" name="Biotechnol. Biofuels">
        <title>New insights from the biogas microbiome by comprehensive genome-resolved metagenomics of nearly 1600 species originating from multiple anaerobic digesters.</title>
        <authorList>
            <person name="Campanaro S."/>
            <person name="Treu L."/>
            <person name="Rodriguez-R L.M."/>
            <person name="Kovalovszki A."/>
            <person name="Ziels R.M."/>
            <person name="Maus I."/>
            <person name="Zhu X."/>
            <person name="Kougias P.G."/>
            <person name="Basile A."/>
            <person name="Luo G."/>
            <person name="Schluter A."/>
            <person name="Konstantinidis K.T."/>
            <person name="Angelidaki I."/>
        </authorList>
    </citation>
    <scope>NUCLEOTIDE SEQUENCE [LARGE SCALE GENOMIC DNA]</scope>
    <source>
        <strain evidence="2">AS04akNAM_66</strain>
    </source>
</reference>
<dbReference type="Gene3D" id="3.50.50.60">
    <property type="entry name" value="FAD/NAD(P)-binding domain"/>
    <property type="match status" value="1"/>
</dbReference>
<dbReference type="Pfam" id="PF01494">
    <property type="entry name" value="FAD_binding_3"/>
    <property type="match status" value="1"/>
</dbReference>
<organism evidence="2 3">
    <name type="scientific">Brucella intermedia</name>
    <dbReference type="NCBI Taxonomy" id="94625"/>
    <lineage>
        <taxon>Bacteria</taxon>
        <taxon>Pseudomonadati</taxon>
        <taxon>Pseudomonadota</taxon>
        <taxon>Alphaproteobacteria</taxon>
        <taxon>Hyphomicrobiales</taxon>
        <taxon>Brucellaceae</taxon>
        <taxon>Brucella/Ochrobactrum group</taxon>
        <taxon>Brucella</taxon>
    </lineage>
</organism>
<proteinExistence type="predicted"/>
<comment type="caution">
    <text evidence="2">The sequence shown here is derived from an EMBL/GenBank/DDBJ whole genome shotgun (WGS) entry which is preliminary data.</text>
</comment>
<dbReference type="PRINTS" id="PR00420">
    <property type="entry name" value="RNGMNOXGNASE"/>
</dbReference>
<evidence type="ECO:0000313" key="3">
    <source>
        <dbReference type="Proteomes" id="UP000551563"/>
    </source>
</evidence>
<protein>
    <submittedName>
        <fullName evidence="2">FAD-binding protein</fullName>
    </submittedName>
</protein>
<dbReference type="SUPFAM" id="SSF51905">
    <property type="entry name" value="FAD/NAD(P)-binding domain"/>
    <property type="match status" value="1"/>
</dbReference>
<gene>
    <name evidence="2" type="ORF">GXX48_24645</name>
</gene>
<accession>A0A7V6PGX5</accession>
<dbReference type="PANTHER" id="PTHR43747">
    <property type="entry name" value="FAD-BINDING PROTEIN"/>
    <property type="match status" value="1"/>
</dbReference>
<dbReference type="PANTHER" id="PTHR43747:SF1">
    <property type="entry name" value="SLR1998 PROTEIN"/>
    <property type="match status" value="1"/>
</dbReference>
<evidence type="ECO:0000259" key="1">
    <source>
        <dbReference type="Pfam" id="PF01494"/>
    </source>
</evidence>
<feature type="domain" description="FAD-binding" evidence="1">
    <location>
        <begin position="4"/>
        <end position="203"/>
    </location>
</feature>
<dbReference type="EMBL" id="DUMN01000706">
    <property type="protein sequence ID" value="HHV70786.1"/>
    <property type="molecule type" value="Genomic_DNA"/>
</dbReference>
<dbReference type="InterPro" id="IPR050816">
    <property type="entry name" value="Flavin-dep_Halogenase_NPB"/>
</dbReference>
<dbReference type="AlphaFoldDB" id="A0A7V6PGX5"/>
<sequence length="356" mass="39471">MIYDCLVIGGGTAGSAAAFTLANAGLHVLAVDRLSNRSPYRIGESLPGQAIHLLKRKGLFEWVQRSHPLENPGDLSAWGSRELVSNDFLFNSYGNGWHVDRVAFDKCLQQAAQAAGATFVSGHIRRITRTDPELWSVQLAQVSFRARWLIDASGRQSILSRSLGIGRIKDSPLIAVYSWGKNRSSETRTVVEAVSEGWWYTAALPGGRRVAAMQTSPDYARFLLRNPASFADAMQDALHLRRYCSFDQTWERPRGIDASGSILTTTGGVGWTAIGDAAMTFDPLSSHGILNALAHGIFGAEVITKAMDGSYQEYNSLLREVHIKRNNYKTDIASIYSKETRWNNVFWKVKHNEYEA</sequence>
<dbReference type="Gene3D" id="3.30.9.100">
    <property type="match status" value="1"/>
</dbReference>
<dbReference type="InterPro" id="IPR002938">
    <property type="entry name" value="FAD-bd"/>
</dbReference>
<dbReference type="Proteomes" id="UP000551563">
    <property type="component" value="Unassembled WGS sequence"/>
</dbReference>
<dbReference type="GO" id="GO:0071949">
    <property type="term" value="F:FAD binding"/>
    <property type="evidence" value="ECO:0007669"/>
    <property type="project" value="InterPro"/>
</dbReference>
<name>A0A7V6PGX5_9HYPH</name>
<dbReference type="InterPro" id="IPR036188">
    <property type="entry name" value="FAD/NAD-bd_sf"/>
</dbReference>